<feature type="region of interest" description="Disordered" evidence="1">
    <location>
        <begin position="160"/>
        <end position="181"/>
    </location>
</feature>
<dbReference type="InterPro" id="IPR004330">
    <property type="entry name" value="FAR1_DNA_bnd_dom"/>
</dbReference>
<dbReference type="EMBL" id="CAJGYO010000002">
    <property type="protein sequence ID" value="CAD6213594.1"/>
    <property type="molecule type" value="Genomic_DNA"/>
</dbReference>
<protein>
    <recommendedName>
        <fullName evidence="2">FAR1 domain-containing protein</fullName>
    </recommendedName>
</protein>
<dbReference type="PANTHER" id="PTHR46328:SF30">
    <property type="entry name" value="OS04G0641500 PROTEIN"/>
    <property type="match status" value="1"/>
</dbReference>
<accession>A0A811MWZ7</accession>
<evidence type="ECO:0000256" key="1">
    <source>
        <dbReference type="SAM" id="MobiDB-lite"/>
    </source>
</evidence>
<sequence length="196" mass="21767">MSPEAYDIFEDVVETRNPMFCTQVPSTYDAVSNLPTISELQCSLEDTHIEAAAAENEVEPVATIGVTEATKADVGDVDLQFLAVISSPDKSYVGKMFDTIEEARLCYNEYARRKGFSIRTGMSRRSAIIKELNKILFACNKEGKGKKIKGVDEEITEVDDVELGTSQSSGSDLDEPKGKKAKCIGIKRKREKMKYY</sequence>
<evidence type="ECO:0000313" key="4">
    <source>
        <dbReference type="Proteomes" id="UP000604825"/>
    </source>
</evidence>
<gene>
    <name evidence="3" type="ORF">NCGR_LOCUS9112</name>
</gene>
<comment type="caution">
    <text evidence="3">The sequence shown here is derived from an EMBL/GenBank/DDBJ whole genome shotgun (WGS) entry which is preliminary data.</text>
</comment>
<evidence type="ECO:0000259" key="2">
    <source>
        <dbReference type="Pfam" id="PF03101"/>
    </source>
</evidence>
<proteinExistence type="predicted"/>
<dbReference type="PANTHER" id="PTHR46328">
    <property type="entry name" value="FAR-RED IMPAIRED RESPONSIVE (FAR1) FAMILY PROTEIN-RELATED"/>
    <property type="match status" value="1"/>
</dbReference>
<reference evidence="3" key="1">
    <citation type="submission" date="2020-10" db="EMBL/GenBank/DDBJ databases">
        <authorList>
            <person name="Han B."/>
            <person name="Lu T."/>
            <person name="Zhao Q."/>
            <person name="Huang X."/>
            <person name="Zhao Y."/>
        </authorList>
    </citation>
    <scope>NUCLEOTIDE SEQUENCE</scope>
</reference>
<feature type="domain" description="FAR1" evidence="2">
    <location>
        <begin position="107"/>
        <end position="151"/>
    </location>
</feature>
<name>A0A811MWZ7_9POAL</name>
<evidence type="ECO:0000313" key="3">
    <source>
        <dbReference type="EMBL" id="CAD6213594.1"/>
    </source>
</evidence>
<dbReference type="AlphaFoldDB" id="A0A811MWZ7"/>
<dbReference type="Pfam" id="PF03101">
    <property type="entry name" value="FAR1"/>
    <property type="match status" value="1"/>
</dbReference>
<keyword evidence="4" id="KW-1185">Reference proteome</keyword>
<dbReference type="Proteomes" id="UP000604825">
    <property type="component" value="Unassembled WGS sequence"/>
</dbReference>
<organism evidence="3 4">
    <name type="scientific">Miscanthus lutarioriparius</name>
    <dbReference type="NCBI Taxonomy" id="422564"/>
    <lineage>
        <taxon>Eukaryota</taxon>
        <taxon>Viridiplantae</taxon>
        <taxon>Streptophyta</taxon>
        <taxon>Embryophyta</taxon>
        <taxon>Tracheophyta</taxon>
        <taxon>Spermatophyta</taxon>
        <taxon>Magnoliopsida</taxon>
        <taxon>Liliopsida</taxon>
        <taxon>Poales</taxon>
        <taxon>Poaceae</taxon>
        <taxon>PACMAD clade</taxon>
        <taxon>Panicoideae</taxon>
        <taxon>Andropogonodae</taxon>
        <taxon>Andropogoneae</taxon>
        <taxon>Saccharinae</taxon>
        <taxon>Miscanthus</taxon>
    </lineage>
</organism>
<dbReference type="OrthoDB" id="696946at2759"/>